<keyword evidence="2" id="KW-0732">Signal</keyword>
<evidence type="ECO:0000313" key="3">
    <source>
        <dbReference type="EMBL" id="RKR87479.1"/>
    </source>
</evidence>
<accession>A0A495JHF6</accession>
<keyword evidence="1" id="KW-0812">Transmembrane</keyword>
<comment type="caution">
    <text evidence="3">The sequence shown here is derived from an EMBL/GenBank/DDBJ whole genome shotgun (WGS) entry which is preliminary data.</text>
</comment>
<keyword evidence="1" id="KW-1133">Transmembrane helix</keyword>
<evidence type="ECO:0000313" key="4">
    <source>
        <dbReference type="Proteomes" id="UP000277671"/>
    </source>
</evidence>
<dbReference type="RefSeq" id="WP_121156250.1">
    <property type="nucleotide sequence ID" value="NZ_RBKT01000001.1"/>
</dbReference>
<keyword evidence="4" id="KW-1185">Reference proteome</keyword>
<name>A0A495JHF6_9ACTN</name>
<dbReference type="Proteomes" id="UP000277671">
    <property type="component" value="Unassembled WGS sequence"/>
</dbReference>
<evidence type="ECO:0000256" key="2">
    <source>
        <dbReference type="SAM" id="SignalP"/>
    </source>
</evidence>
<gene>
    <name evidence="3" type="ORF">BDK92_1757</name>
</gene>
<keyword evidence="1" id="KW-0472">Membrane</keyword>
<proteinExistence type="predicted"/>
<feature type="signal peptide" evidence="2">
    <location>
        <begin position="1"/>
        <end position="31"/>
    </location>
</feature>
<sequence>MIRETKHRLTIVVALMVAVGSWLGLASPAAAAPAPTPNVVTISGDGIDEALTVRADADVELFGAVLDQVSWLRGSGQTSSPAPGDLGPKYTVVVLTGDVAKQTYDLYPLAKGGPRAFRPAKQPDKSKVSAAWFYGRLSMNETLQAAGVPLPNQATSVNGGIGGGERVIREDSLTPGKDLDRMFGELRHLLLLNGAVVVAITLCLAGISLLVRRRTR</sequence>
<dbReference type="EMBL" id="RBKT01000001">
    <property type="protein sequence ID" value="RKR87479.1"/>
    <property type="molecule type" value="Genomic_DNA"/>
</dbReference>
<feature type="chain" id="PRO_5019819563" evidence="2">
    <location>
        <begin position="32"/>
        <end position="216"/>
    </location>
</feature>
<evidence type="ECO:0000256" key="1">
    <source>
        <dbReference type="SAM" id="Phobius"/>
    </source>
</evidence>
<reference evidence="3 4" key="1">
    <citation type="submission" date="2018-10" db="EMBL/GenBank/DDBJ databases">
        <title>Sequencing the genomes of 1000 actinobacteria strains.</title>
        <authorList>
            <person name="Klenk H.-P."/>
        </authorList>
    </citation>
    <scope>NUCLEOTIDE SEQUENCE [LARGE SCALE GENOMIC DNA]</scope>
    <source>
        <strain evidence="3 4">DSM 45175</strain>
    </source>
</reference>
<feature type="transmembrane region" description="Helical" evidence="1">
    <location>
        <begin position="189"/>
        <end position="211"/>
    </location>
</feature>
<dbReference type="OrthoDB" id="3381546at2"/>
<protein>
    <submittedName>
        <fullName evidence="3">Uncharacterized protein</fullName>
    </submittedName>
</protein>
<organism evidence="3 4">
    <name type="scientific">Micromonospora pisi</name>
    <dbReference type="NCBI Taxonomy" id="589240"/>
    <lineage>
        <taxon>Bacteria</taxon>
        <taxon>Bacillati</taxon>
        <taxon>Actinomycetota</taxon>
        <taxon>Actinomycetes</taxon>
        <taxon>Micromonosporales</taxon>
        <taxon>Micromonosporaceae</taxon>
        <taxon>Micromonospora</taxon>
    </lineage>
</organism>
<dbReference type="AlphaFoldDB" id="A0A495JHF6"/>